<keyword evidence="17" id="KW-1185">Reference proteome</keyword>
<evidence type="ECO:0000256" key="13">
    <source>
        <dbReference type="SAM" id="SignalP"/>
    </source>
</evidence>
<dbReference type="InterPro" id="IPR000531">
    <property type="entry name" value="Beta-barrel_TonB"/>
</dbReference>
<evidence type="ECO:0000259" key="14">
    <source>
        <dbReference type="Pfam" id="PF00593"/>
    </source>
</evidence>
<organism evidence="16 17">
    <name type="scientific">Aurantiacibacter gangjinensis</name>
    <dbReference type="NCBI Taxonomy" id="502682"/>
    <lineage>
        <taxon>Bacteria</taxon>
        <taxon>Pseudomonadati</taxon>
        <taxon>Pseudomonadota</taxon>
        <taxon>Alphaproteobacteria</taxon>
        <taxon>Sphingomonadales</taxon>
        <taxon>Erythrobacteraceae</taxon>
        <taxon>Aurantiacibacter</taxon>
    </lineage>
</organism>
<keyword evidence="5 13" id="KW-0732">Signal</keyword>
<dbReference type="Pfam" id="PF07715">
    <property type="entry name" value="Plug"/>
    <property type="match status" value="1"/>
</dbReference>
<dbReference type="Gene3D" id="2.170.130.10">
    <property type="entry name" value="TonB-dependent receptor, plug domain"/>
    <property type="match status" value="1"/>
</dbReference>
<reference evidence="16 17" key="1">
    <citation type="submission" date="2015-04" db="EMBL/GenBank/DDBJ databases">
        <title>The draft genome sequence of Erythrobacr gangjinensis K7-2.</title>
        <authorList>
            <person name="Zhuang L."/>
            <person name="Liu Y."/>
            <person name="Shao Z."/>
        </authorList>
    </citation>
    <scope>NUCLEOTIDE SEQUENCE [LARGE SCALE GENOMIC DNA]</scope>
    <source>
        <strain evidence="16 17">K7-2</strain>
    </source>
</reference>
<protein>
    <submittedName>
        <fullName evidence="16">TonB-dependent receptor</fullName>
    </submittedName>
</protein>
<evidence type="ECO:0000256" key="5">
    <source>
        <dbReference type="ARBA" id="ARBA00022729"/>
    </source>
</evidence>
<feature type="short sequence motif" description="TonB box" evidence="11">
    <location>
        <begin position="32"/>
        <end position="38"/>
    </location>
</feature>
<evidence type="ECO:0000256" key="6">
    <source>
        <dbReference type="ARBA" id="ARBA00023077"/>
    </source>
</evidence>
<evidence type="ECO:0000256" key="3">
    <source>
        <dbReference type="ARBA" id="ARBA00022452"/>
    </source>
</evidence>
<evidence type="ECO:0000313" key="17">
    <source>
        <dbReference type="Proteomes" id="UP000053070"/>
    </source>
</evidence>
<dbReference type="PATRIC" id="fig|502682.8.peg.2053"/>
<dbReference type="PANTHER" id="PTHR30069">
    <property type="entry name" value="TONB-DEPENDENT OUTER MEMBRANE RECEPTOR"/>
    <property type="match status" value="1"/>
</dbReference>
<dbReference type="Pfam" id="PF00593">
    <property type="entry name" value="TonB_dep_Rec_b-barrel"/>
    <property type="match status" value="1"/>
</dbReference>
<dbReference type="InterPro" id="IPR010916">
    <property type="entry name" value="TonB_box_CS"/>
</dbReference>
<dbReference type="GO" id="GO:0015344">
    <property type="term" value="F:siderophore uptake transmembrane transporter activity"/>
    <property type="evidence" value="ECO:0007669"/>
    <property type="project" value="TreeGrafter"/>
</dbReference>
<dbReference type="PROSITE" id="PS00430">
    <property type="entry name" value="TONB_DEPENDENT_REC_1"/>
    <property type="match status" value="1"/>
</dbReference>
<sequence>MKSTVSLGVLFAILAAPASAQEVDASDEADNTIIVLGEGLPETPAAPAYSTVTIDRDQIVTVASGRLEDVLANVAGFQQFRRSDSRSANPSAQGATLRALGGNATSRALVLLDGVPLSDPFFGYIPFSAVDPYQLSSIRVTRGGGSGPFGAGALAGTIRMESADAATLGGVSASALVNDRGGTELSATLAPEIGNGFAVVGGRWDRGQGFFTTREEDRVPATARAGYDSWYVSGRVVQPLGRDLELQARAAAWNDERTLRFEEADNSIEGQDVSLRLVSRGDWQVDALAYGQWRNFTNVVISSTRFTRVLDQKDTPASGLGGRLEIRPPVGEDHTLRIGADYRRSEGELFEDSFSAFSGALRENRFAGGVTSDLGFYVENDWQAGALTLTGGLRADRYTISDGFYRALAPDGAVISGDSFADRADWEATWRAGALFAASDTVTLRAAAYSGFRLPTLNELYRPFVVFPVVTQANASLEPERLEGFEIGVDLAPAAGVAVSATLFDNRVEGAIANVTLEPNLRQRRNLDAIDAQGLELAAAVDRGPVSLNGTMVLTDAEVVGTGFAAPLDGNRPPQTPEFAASVTAAYRIAADAQISATLRHVGAQFEGDRENDVLPAATTLDLFGEARLIDRLSLVARVENLFDEEIVTRNQGGSIDIGTPRTIWLGVRWGY</sequence>
<accession>A0A0G9MSF1</accession>
<evidence type="ECO:0000256" key="2">
    <source>
        <dbReference type="ARBA" id="ARBA00022448"/>
    </source>
</evidence>
<dbReference type="InterPro" id="IPR037066">
    <property type="entry name" value="Plug_dom_sf"/>
</dbReference>
<comment type="similarity">
    <text evidence="10 12">Belongs to the TonB-dependent receptor family.</text>
</comment>
<keyword evidence="7 10" id="KW-0472">Membrane</keyword>
<dbReference type="PROSITE" id="PS52016">
    <property type="entry name" value="TONB_DEPENDENT_REC_3"/>
    <property type="match status" value="1"/>
</dbReference>
<feature type="signal peptide" evidence="13">
    <location>
        <begin position="1"/>
        <end position="20"/>
    </location>
</feature>
<evidence type="ECO:0000256" key="4">
    <source>
        <dbReference type="ARBA" id="ARBA00022692"/>
    </source>
</evidence>
<gene>
    <name evidence="16" type="ORF">AAW01_10055</name>
</gene>
<dbReference type="Gene3D" id="2.40.170.20">
    <property type="entry name" value="TonB-dependent receptor, beta-barrel domain"/>
    <property type="match status" value="1"/>
</dbReference>
<evidence type="ECO:0000256" key="7">
    <source>
        <dbReference type="ARBA" id="ARBA00023136"/>
    </source>
</evidence>
<keyword evidence="6 11" id="KW-0798">TonB box</keyword>
<comment type="subcellular location">
    <subcellularLocation>
        <location evidence="1 10">Cell outer membrane</location>
        <topology evidence="1 10">Multi-pass membrane protein</topology>
    </subcellularLocation>
</comment>
<evidence type="ECO:0000256" key="1">
    <source>
        <dbReference type="ARBA" id="ARBA00004571"/>
    </source>
</evidence>
<feature type="domain" description="TonB-dependent receptor-like beta-barrel" evidence="14">
    <location>
        <begin position="225"/>
        <end position="642"/>
    </location>
</feature>
<feature type="domain" description="TonB-dependent receptor plug" evidence="15">
    <location>
        <begin position="49"/>
        <end position="157"/>
    </location>
</feature>
<keyword evidence="4 10" id="KW-0812">Transmembrane</keyword>
<evidence type="ECO:0000256" key="9">
    <source>
        <dbReference type="ARBA" id="ARBA00023237"/>
    </source>
</evidence>
<evidence type="ECO:0000259" key="15">
    <source>
        <dbReference type="Pfam" id="PF07715"/>
    </source>
</evidence>
<dbReference type="SUPFAM" id="SSF56935">
    <property type="entry name" value="Porins"/>
    <property type="match status" value="1"/>
</dbReference>
<evidence type="ECO:0000256" key="11">
    <source>
        <dbReference type="PROSITE-ProRule" id="PRU10143"/>
    </source>
</evidence>
<keyword evidence="9 10" id="KW-0998">Cell outer membrane</keyword>
<dbReference type="InterPro" id="IPR039426">
    <property type="entry name" value="TonB-dep_rcpt-like"/>
</dbReference>
<dbReference type="InterPro" id="IPR012910">
    <property type="entry name" value="Plug_dom"/>
</dbReference>
<evidence type="ECO:0000256" key="12">
    <source>
        <dbReference type="RuleBase" id="RU003357"/>
    </source>
</evidence>
<keyword evidence="3 10" id="KW-1134">Transmembrane beta strand</keyword>
<proteinExistence type="inferred from homology"/>
<feature type="chain" id="PRO_5002579942" evidence="13">
    <location>
        <begin position="21"/>
        <end position="672"/>
    </location>
</feature>
<dbReference type="InterPro" id="IPR036942">
    <property type="entry name" value="Beta-barrel_TonB_sf"/>
</dbReference>
<dbReference type="OrthoDB" id="7374174at2"/>
<keyword evidence="2 10" id="KW-0813">Transport</keyword>
<comment type="caution">
    <text evidence="16">The sequence shown here is derived from an EMBL/GenBank/DDBJ whole genome shotgun (WGS) entry which is preliminary data.</text>
</comment>
<name>A0A0G9MSF1_9SPHN</name>
<dbReference type="GO" id="GO:0044718">
    <property type="term" value="P:siderophore transmembrane transport"/>
    <property type="evidence" value="ECO:0007669"/>
    <property type="project" value="TreeGrafter"/>
</dbReference>
<evidence type="ECO:0000313" key="16">
    <source>
        <dbReference type="EMBL" id="KLE32258.1"/>
    </source>
</evidence>
<dbReference type="PANTHER" id="PTHR30069:SF29">
    <property type="entry name" value="HEMOGLOBIN AND HEMOGLOBIN-HAPTOGLOBIN-BINDING PROTEIN 1-RELATED"/>
    <property type="match status" value="1"/>
</dbReference>
<dbReference type="AlphaFoldDB" id="A0A0G9MSF1"/>
<dbReference type="Proteomes" id="UP000053070">
    <property type="component" value="Unassembled WGS sequence"/>
</dbReference>
<keyword evidence="8 16" id="KW-0675">Receptor</keyword>
<dbReference type="RefSeq" id="WP_047007642.1">
    <property type="nucleotide sequence ID" value="NZ_CP018097.1"/>
</dbReference>
<dbReference type="STRING" id="502682.BMF35_a1016"/>
<dbReference type="GO" id="GO:0009279">
    <property type="term" value="C:cell outer membrane"/>
    <property type="evidence" value="ECO:0007669"/>
    <property type="project" value="UniProtKB-SubCell"/>
</dbReference>
<evidence type="ECO:0000256" key="8">
    <source>
        <dbReference type="ARBA" id="ARBA00023170"/>
    </source>
</evidence>
<dbReference type="EMBL" id="LBHC01000002">
    <property type="protein sequence ID" value="KLE32258.1"/>
    <property type="molecule type" value="Genomic_DNA"/>
</dbReference>
<evidence type="ECO:0000256" key="10">
    <source>
        <dbReference type="PROSITE-ProRule" id="PRU01360"/>
    </source>
</evidence>